<organism evidence="1 2">
    <name type="scientific">Tetranychus urticae</name>
    <name type="common">Two-spotted spider mite</name>
    <dbReference type="NCBI Taxonomy" id="32264"/>
    <lineage>
        <taxon>Eukaryota</taxon>
        <taxon>Metazoa</taxon>
        <taxon>Ecdysozoa</taxon>
        <taxon>Arthropoda</taxon>
        <taxon>Chelicerata</taxon>
        <taxon>Arachnida</taxon>
        <taxon>Acari</taxon>
        <taxon>Acariformes</taxon>
        <taxon>Trombidiformes</taxon>
        <taxon>Prostigmata</taxon>
        <taxon>Eleutherengona</taxon>
        <taxon>Raphignathae</taxon>
        <taxon>Tetranychoidea</taxon>
        <taxon>Tetranychidae</taxon>
        <taxon>Tetranychus</taxon>
    </lineage>
</organism>
<dbReference type="Proteomes" id="UP000015104">
    <property type="component" value="Unassembled WGS sequence"/>
</dbReference>
<sequence length="435" mass="50707">MSDQSENNLQVIQLLDQINQLKNDYLVEEQVDDFISLQRRAGFSWIELFIKYFIGKDCTSNDDLLFFVRKQASLFNRFGSNLKINLDVYRKDSNKLPLDNAHIDWEETLYINTIMQYFDYTLTCAICTRTSPKEFQILAKHSQKVFASPSHRSMHSKGEIEEITYPDIFFTLDNYEEMMSNIPVRCGEMVCVELVASDRNGNHVSVLFSGSINYETIRYIHELQAGSKVKTNRKRSINHYFGNKRMEFIRMKGPRCRGISEMAYRKISETGLSRSGSNASLCEGEFEMFEVLDIDIPAQSPKIHTFSCFSCCSFTQQNDLVKRRMSDPSCVLEKKVQAWKSKPLHKSRSANQVFEPDEFGINEVEANDFTEEMEEGDYDNLWNIPGFNQAFYFWKENKRANSPTFELFITYITLPFNFIMSDLLSEQQQKPILTF</sequence>
<dbReference type="EnsemblMetazoa" id="tetur38g00290.1">
    <property type="protein sequence ID" value="tetur38g00290.1"/>
    <property type="gene ID" value="tetur38g00290"/>
</dbReference>
<dbReference type="OMA" id="DDMIWYV"/>
<dbReference type="InterPro" id="IPR019141">
    <property type="entry name" value="DUF2045"/>
</dbReference>
<evidence type="ECO:0000313" key="1">
    <source>
        <dbReference type="EnsemblMetazoa" id="tetur38g00290.1"/>
    </source>
</evidence>
<dbReference type="AlphaFoldDB" id="T1L4C3"/>
<dbReference type="PANTHER" id="PTHR21477:SF13">
    <property type="entry name" value="KIAA0930"/>
    <property type="match status" value="1"/>
</dbReference>
<dbReference type="KEGG" id="tut:107370166"/>
<dbReference type="Pfam" id="PF09741">
    <property type="entry name" value="DUF2045"/>
    <property type="match status" value="1"/>
</dbReference>
<evidence type="ECO:0000313" key="2">
    <source>
        <dbReference type="Proteomes" id="UP000015104"/>
    </source>
</evidence>
<dbReference type="eggNOG" id="KOG2465">
    <property type="taxonomic scope" value="Eukaryota"/>
</dbReference>
<dbReference type="PANTHER" id="PTHR21477">
    <property type="entry name" value="ZGC:172139"/>
    <property type="match status" value="1"/>
</dbReference>
<gene>
    <name evidence="1" type="primary">107370166</name>
</gene>
<protein>
    <submittedName>
        <fullName evidence="1">Uncharacterized protein</fullName>
    </submittedName>
</protein>
<name>T1L4C3_TETUR</name>
<dbReference type="EMBL" id="CAEY01001080">
    <property type="status" value="NOT_ANNOTATED_CDS"/>
    <property type="molecule type" value="Genomic_DNA"/>
</dbReference>
<dbReference type="HOGENOM" id="CLU_010018_1_1_1"/>
<reference evidence="2" key="1">
    <citation type="submission" date="2011-08" db="EMBL/GenBank/DDBJ databases">
        <authorList>
            <person name="Rombauts S."/>
        </authorList>
    </citation>
    <scope>NUCLEOTIDE SEQUENCE</scope>
    <source>
        <strain evidence="2">London</strain>
    </source>
</reference>
<accession>T1L4C3</accession>
<dbReference type="STRING" id="32264.T1L4C3"/>
<keyword evidence="2" id="KW-1185">Reference proteome</keyword>
<proteinExistence type="predicted"/>
<reference evidence="1" key="2">
    <citation type="submission" date="2015-06" db="UniProtKB">
        <authorList>
            <consortium name="EnsemblMetazoa"/>
        </authorList>
    </citation>
    <scope>IDENTIFICATION</scope>
</reference>
<dbReference type="OrthoDB" id="1906921at2759"/>